<proteinExistence type="predicted"/>
<feature type="repeat" description="ANK" evidence="1">
    <location>
        <begin position="35"/>
        <end position="62"/>
    </location>
</feature>
<dbReference type="EMBL" id="JAQQWI010000010">
    <property type="protein sequence ID" value="KAK8018510.1"/>
    <property type="molecule type" value="Genomic_DNA"/>
</dbReference>
<name>A0ABR1RU67_9PEZI</name>
<evidence type="ECO:0008006" key="4">
    <source>
        <dbReference type="Google" id="ProtNLM"/>
    </source>
</evidence>
<dbReference type="InterPro" id="IPR039323">
    <property type="entry name" value="ANKRD_45/46/60"/>
</dbReference>
<evidence type="ECO:0000256" key="1">
    <source>
        <dbReference type="PROSITE-ProRule" id="PRU00023"/>
    </source>
</evidence>
<comment type="caution">
    <text evidence="2">The sequence shown here is derived from an EMBL/GenBank/DDBJ whole genome shotgun (WGS) entry which is preliminary data.</text>
</comment>
<dbReference type="PROSITE" id="PS50088">
    <property type="entry name" value="ANK_REPEAT"/>
    <property type="match status" value="2"/>
</dbReference>
<reference evidence="2 3" key="1">
    <citation type="submission" date="2023-01" db="EMBL/GenBank/DDBJ databases">
        <title>Analysis of 21 Apiospora genomes using comparative genomics revels a genus with tremendous synthesis potential of carbohydrate active enzymes and secondary metabolites.</title>
        <authorList>
            <person name="Sorensen T."/>
        </authorList>
    </citation>
    <scope>NUCLEOTIDE SEQUENCE [LARGE SCALE GENOMIC DNA]</scope>
    <source>
        <strain evidence="2 3">CBS 20057</strain>
    </source>
</reference>
<gene>
    <name evidence="2" type="ORF">PG991_007700</name>
</gene>
<dbReference type="Proteomes" id="UP001396898">
    <property type="component" value="Unassembled WGS sequence"/>
</dbReference>
<dbReference type="Pfam" id="PF12796">
    <property type="entry name" value="Ank_2"/>
    <property type="match status" value="1"/>
</dbReference>
<dbReference type="InterPro" id="IPR002110">
    <property type="entry name" value="Ankyrin_rpt"/>
</dbReference>
<protein>
    <recommendedName>
        <fullName evidence="4">Ankyrin repeat domain-containing protein</fullName>
    </recommendedName>
</protein>
<dbReference type="PANTHER" id="PTHR22677:SF4">
    <property type="entry name" value="USHER SYNDROME TYPE-1G PROTEIN-LIKE PROTEIN"/>
    <property type="match status" value="1"/>
</dbReference>
<dbReference type="Gene3D" id="1.25.40.20">
    <property type="entry name" value="Ankyrin repeat-containing domain"/>
    <property type="match status" value="1"/>
</dbReference>
<dbReference type="SMART" id="SM00248">
    <property type="entry name" value="ANK"/>
    <property type="match status" value="3"/>
</dbReference>
<dbReference type="PANTHER" id="PTHR22677">
    <property type="entry name" value="ANKYRIN REPEAT DOMAIN-CONTAINING PROTEIN 60"/>
    <property type="match status" value="1"/>
</dbReference>
<keyword evidence="1" id="KW-0040">ANK repeat</keyword>
<accession>A0ABR1RU67</accession>
<dbReference type="PROSITE" id="PS50297">
    <property type="entry name" value="ANK_REP_REGION"/>
    <property type="match status" value="2"/>
</dbReference>
<keyword evidence="3" id="KW-1185">Reference proteome</keyword>
<sequence length="187" mass="20348">MFDRALGNGQHELAKALISDGTDLSAKEPSIDAVLHAAARNGRLDLFNLLLANGVDLNSQRSRGALWEAARFGRLEMVKRLLHLGVEVKGNTPCGRVNEGSAGHAIFPPIPHEVVELERTPLYAAIIANNLRIAEVLLNAGAGVDLKDDDYKTLILEAGKRGKKIVYRLKKARVVAKAHRDQQSFTG</sequence>
<evidence type="ECO:0000313" key="2">
    <source>
        <dbReference type="EMBL" id="KAK8018510.1"/>
    </source>
</evidence>
<organism evidence="2 3">
    <name type="scientific">Apiospora marii</name>
    <dbReference type="NCBI Taxonomy" id="335849"/>
    <lineage>
        <taxon>Eukaryota</taxon>
        <taxon>Fungi</taxon>
        <taxon>Dikarya</taxon>
        <taxon>Ascomycota</taxon>
        <taxon>Pezizomycotina</taxon>
        <taxon>Sordariomycetes</taxon>
        <taxon>Xylariomycetidae</taxon>
        <taxon>Amphisphaeriales</taxon>
        <taxon>Apiosporaceae</taxon>
        <taxon>Apiospora</taxon>
    </lineage>
</organism>
<dbReference type="InterPro" id="IPR036770">
    <property type="entry name" value="Ankyrin_rpt-contain_sf"/>
</dbReference>
<dbReference type="SUPFAM" id="SSF48403">
    <property type="entry name" value="Ankyrin repeat"/>
    <property type="match status" value="1"/>
</dbReference>
<dbReference type="Pfam" id="PF00023">
    <property type="entry name" value="Ank"/>
    <property type="match status" value="1"/>
</dbReference>
<evidence type="ECO:0000313" key="3">
    <source>
        <dbReference type="Proteomes" id="UP001396898"/>
    </source>
</evidence>
<feature type="repeat" description="ANK" evidence="1">
    <location>
        <begin position="117"/>
        <end position="149"/>
    </location>
</feature>